<reference evidence="1 2" key="1">
    <citation type="submission" date="2020-07" db="EMBL/GenBank/DDBJ databases">
        <title>Comparative genomics of pyrophilous fungi reveals a link between fire events and developmental genes.</title>
        <authorList>
            <consortium name="DOE Joint Genome Institute"/>
            <person name="Steindorff A.S."/>
            <person name="Carver A."/>
            <person name="Calhoun S."/>
            <person name="Stillman K."/>
            <person name="Liu H."/>
            <person name="Lipzen A."/>
            <person name="Pangilinan J."/>
            <person name="Labutti K."/>
            <person name="Bruns T.D."/>
            <person name="Grigoriev I.V."/>
        </authorList>
    </citation>
    <scope>NUCLEOTIDE SEQUENCE [LARGE SCALE GENOMIC DNA]</scope>
    <source>
        <strain evidence="1 2">CBS 144469</strain>
    </source>
</reference>
<accession>A0A8H6MBA9</accession>
<evidence type="ECO:0000313" key="2">
    <source>
        <dbReference type="Proteomes" id="UP000521943"/>
    </source>
</evidence>
<protein>
    <submittedName>
        <fullName evidence="1">Uncharacterized protein</fullName>
    </submittedName>
</protein>
<dbReference type="EMBL" id="JACGCI010000015">
    <property type="protein sequence ID" value="KAF6759634.1"/>
    <property type="molecule type" value="Genomic_DNA"/>
</dbReference>
<comment type="caution">
    <text evidence="1">The sequence shown here is derived from an EMBL/GenBank/DDBJ whole genome shotgun (WGS) entry which is preliminary data.</text>
</comment>
<sequence length="61" mass="6797">EEQLEGKYNNHPTTLEYLACPDGTAALTHVVQIQNEEANSWYEAFIDAHTGELLSVTDFTA</sequence>
<evidence type="ECO:0000313" key="1">
    <source>
        <dbReference type="EMBL" id="KAF6759634.1"/>
    </source>
</evidence>
<dbReference type="Proteomes" id="UP000521943">
    <property type="component" value="Unassembled WGS sequence"/>
</dbReference>
<feature type="non-terminal residue" evidence="1">
    <location>
        <position position="1"/>
    </location>
</feature>
<dbReference type="OrthoDB" id="3227768at2759"/>
<name>A0A8H6MBA9_9AGAR</name>
<feature type="non-terminal residue" evidence="1">
    <location>
        <position position="61"/>
    </location>
</feature>
<proteinExistence type="predicted"/>
<organism evidence="1 2">
    <name type="scientific">Ephemerocybe angulata</name>
    <dbReference type="NCBI Taxonomy" id="980116"/>
    <lineage>
        <taxon>Eukaryota</taxon>
        <taxon>Fungi</taxon>
        <taxon>Dikarya</taxon>
        <taxon>Basidiomycota</taxon>
        <taxon>Agaricomycotina</taxon>
        <taxon>Agaricomycetes</taxon>
        <taxon>Agaricomycetidae</taxon>
        <taxon>Agaricales</taxon>
        <taxon>Agaricineae</taxon>
        <taxon>Psathyrellaceae</taxon>
        <taxon>Ephemerocybe</taxon>
    </lineage>
</organism>
<gene>
    <name evidence="1" type="ORF">DFP72DRAFT_788093</name>
</gene>
<dbReference type="AlphaFoldDB" id="A0A8H6MBA9"/>
<keyword evidence="2" id="KW-1185">Reference proteome</keyword>